<dbReference type="GO" id="GO:0005886">
    <property type="term" value="C:plasma membrane"/>
    <property type="evidence" value="ECO:0007669"/>
    <property type="project" value="UniProtKB-SubCell"/>
</dbReference>
<accession>A0A9D7K536</accession>
<dbReference type="AlphaFoldDB" id="A0A9D7K536"/>
<comment type="function">
    <text evidence="9">Essential cell division protein. May link together the upstream cell division proteins, which are predominantly cytoplasmic, with the downstream cell division proteins, which are predominantly periplasmic. May control correct divisome assembly.</text>
</comment>
<evidence type="ECO:0000256" key="1">
    <source>
        <dbReference type="ARBA" id="ARBA00004370"/>
    </source>
</evidence>
<dbReference type="Pfam" id="PF08478">
    <property type="entry name" value="POTRA_1"/>
    <property type="match status" value="1"/>
</dbReference>
<gene>
    <name evidence="9" type="primary">ftsQ</name>
    <name evidence="11" type="ORF">IPL58_10690</name>
</gene>
<evidence type="ECO:0000256" key="8">
    <source>
        <dbReference type="ARBA" id="ARBA00023306"/>
    </source>
</evidence>
<dbReference type="GO" id="GO:0090529">
    <property type="term" value="P:cell septum assembly"/>
    <property type="evidence" value="ECO:0007669"/>
    <property type="project" value="InterPro"/>
</dbReference>
<proteinExistence type="inferred from homology"/>
<evidence type="ECO:0000259" key="10">
    <source>
        <dbReference type="PROSITE" id="PS51779"/>
    </source>
</evidence>
<evidence type="ECO:0000313" key="11">
    <source>
        <dbReference type="EMBL" id="MBK8524526.1"/>
    </source>
</evidence>
<dbReference type="Pfam" id="PF03799">
    <property type="entry name" value="FtsQ_DivIB_C"/>
    <property type="match status" value="1"/>
</dbReference>
<dbReference type="InterPro" id="IPR005548">
    <property type="entry name" value="Cell_div_FtsQ/DivIB_C"/>
</dbReference>
<reference evidence="11" key="1">
    <citation type="submission" date="2020-10" db="EMBL/GenBank/DDBJ databases">
        <title>Connecting structure to function with the recovery of over 1000 high-quality activated sludge metagenome-assembled genomes encoding full-length rRNA genes using long-read sequencing.</title>
        <authorList>
            <person name="Singleton C.M."/>
            <person name="Petriglieri F."/>
            <person name="Kristensen J.M."/>
            <person name="Kirkegaard R.H."/>
            <person name="Michaelsen T.Y."/>
            <person name="Andersen M.H."/>
            <person name="Karst S.M."/>
            <person name="Dueholm M.S."/>
            <person name="Nielsen P.H."/>
            <person name="Albertsen M."/>
        </authorList>
    </citation>
    <scope>NUCLEOTIDE SEQUENCE</scope>
    <source>
        <strain evidence="11">Hirt_18-Q3-R61-65_BATAC.395</strain>
    </source>
</reference>
<evidence type="ECO:0000256" key="9">
    <source>
        <dbReference type="HAMAP-Rule" id="MF_00911"/>
    </source>
</evidence>
<dbReference type="InterPro" id="IPR026579">
    <property type="entry name" value="FtsQ"/>
</dbReference>
<dbReference type="Gene3D" id="3.40.50.11690">
    <property type="entry name" value="Cell division protein FtsQ/DivIB"/>
    <property type="match status" value="1"/>
</dbReference>
<evidence type="ECO:0000256" key="2">
    <source>
        <dbReference type="ARBA" id="ARBA00022475"/>
    </source>
</evidence>
<evidence type="ECO:0000256" key="5">
    <source>
        <dbReference type="ARBA" id="ARBA00022692"/>
    </source>
</evidence>
<organism evidence="11 12">
    <name type="scientific">Candidatus Proximibacter danicus</name>
    <dbReference type="NCBI Taxonomy" id="2954365"/>
    <lineage>
        <taxon>Bacteria</taxon>
        <taxon>Pseudomonadati</taxon>
        <taxon>Pseudomonadota</taxon>
        <taxon>Betaproteobacteria</taxon>
        <taxon>Candidatus Proximibacter</taxon>
    </lineage>
</organism>
<keyword evidence="7 9" id="KW-0472">Membrane</keyword>
<dbReference type="Proteomes" id="UP000886689">
    <property type="component" value="Unassembled WGS sequence"/>
</dbReference>
<keyword evidence="4 9" id="KW-0132">Cell division</keyword>
<sequence length="253" mass="27735">MWNKPQLMTAVADLLLAAAAAALLVAGTVWVARLPHFTLTQVVVTEALTEVRRADVERAVSGLLRGNFFSANVEALRQSVEKIAWVRHAEVRRRWPSSLEISIEEHQPVAVWGEGSGQMVNSHGEVFSAVMSVARPLPLLHGPLGVAPDMLGYYRESVEMLQAVGRTPKVLTVSPRLAVQLKLDDGMVIELGRQQPKVPIRMRLQRFVDYYPSVLTVAKGRPTVVDMRYPNGFALRLAAAPAAVTGTESKGKQ</sequence>
<dbReference type="InterPro" id="IPR013685">
    <property type="entry name" value="POTRA_FtsQ_type"/>
</dbReference>
<dbReference type="InterPro" id="IPR034746">
    <property type="entry name" value="POTRA"/>
</dbReference>
<dbReference type="Gene3D" id="3.10.20.310">
    <property type="entry name" value="membrane protein fhac"/>
    <property type="match status" value="1"/>
</dbReference>
<keyword evidence="5 9" id="KW-0812">Transmembrane</keyword>
<evidence type="ECO:0000256" key="7">
    <source>
        <dbReference type="ARBA" id="ARBA00023136"/>
    </source>
</evidence>
<comment type="similarity">
    <text evidence="9">Belongs to the FtsQ/DivIB family. FtsQ subfamily.</text>
</comment>
<dbReference type="GO" id="GO:0032153">
    <property type="term" value="C:cell division site"/>
    <property type="evidence" value="ECO:0007669"/>
    <property type="project" value="UniProtKB-UniRule"/>
</dbReference>
<comment type="subcellular location">
    <subcellularLocation>
        <location evidence="9">Cell inner membrane</location>
        <topology evidence="9">Single-pass type II membrane protein</topology>
    </subcellularLocation>
    <subcellularLocation>
        <location evidence="1">Membrane</location>
    </subcellularLocation>
    <text evidence="9">Localizes to the division septum.</text>
</comment>
<evidence type="ECO:0000313" key="12">
    <source>
        <dbReference type="Proteomes" id="UP000886689"/>
    </source>
</evidence>
<dbReference type="GO" id="GO:0043093">
    <property type="term" value="P:FtsZ-dependent cytokinesis"/>
    <property type="evidence" value="ECO:0007669"/>
    <property type="project" value="UniProtKB-UniRule"/>
</dbReference>
<name>A0A9D7K536_9PROT</name>
<dbReference type="HAMAP" id="MF_00911">
    <property type="entry name" value="FtsQ_subfam"/>
    <property type="match status" value="1"/>
</dbReference>
<keyword evidence="8 9" id="KW-0131">Cell cycle</keyword>
<protein>
    <recommendedName>
        <fullName evidence="9">Cell division protein FtsQ</fullName>
    </recommendedName>
</protein>
<evidence type="ECO:0000256" key="6">
    <source>
        <dbReference type="ARBA" id="ARBA00022989"/>
    </source>
</evidence>
<evidence type="ECO:0000256" key="3">
    <source>
        <dbReference type="ARBA" id="ARBA00022519"/>
    </source>
</evidence>
<keyword evidence="6 9" id="KW-1133">Transmembrane helix</keyword>
<dbReference type="InterPro" id="IPR045335">
    <property type="entry name" value="FtsQ_C_sf"/>
</dbReference>
<evidence type="ECO:0000256" key="4">
    <source>
        <dbReference type="ARBA" id="ARBA00022618"/>
    </source>
</evidence>
<dbReference type="PANTHER" id="PTHR35851:SF1">
    <property type="entry name" value="CELL DIVISION PROTEIN FTSQ"/>
    <property type="match status" value="1"/>
</dbReference>
<comment type="subunit">
    <text evidence="9">Part of a complex composed of FtsB, FtsL and FtsQ.</text>
</comment>
<keyword evidence="2 9" id="KW-1003">Cell membrane</keyword>
<dbReference type="PANTHER" id="PTHR35851">
    <property type="entry name" value="CELL DIVISION PROTEIN FTSQ"/>
    <property type="match status" value="1"/>
</dbReference>
<dbReference type="PROSITE" id="PS51779">
    <property type="entry name" value="POTRA"/>
    <property type="match status" value="1"/>
</dbReference>
<dbReference type="EMBL" id="JADJUC010000010">
    <property type="protein sequence ID" value="MBK8524526.1"/>
    <property type="molecule type" value="Genomic_DNA"/>
</dbReference>
<comment type="caution">
    <text evidence="11">The sequence shown here is derived from an EMBL/GenBank/DDBJ whole genome shotgun (WGS) entry which is preliminary data.</text>
</comment>
<feature type="domain" description="POTRA" evidence="10">
    <location>
        <begin position="37"/>
        <end position="106"/>
    </location>
</feature>
<keyword evidence="3 9" id="KW-0997">Cell inner membrane</keyword>